<sequence length="32" mass="3733">IAVTRIQFYEVKRMIRGLGVETTLTYSQTLNM</sequence>
<name>X1EV65_9ZZZZ</name>
<feature type="non-terminal residue" evidence="1">
    <location>
        <position position="1"/>
    </location>
</feature>
<accession>X1EV65</accession>
<evidence type="ECO:0000313" key="1">
    <source>
        <dbReference type="EMBL" id="GAH24205.1"/>
    </source>
</evidence>
<dbReference type="EMBL" id="BART01041234">
    <property type="protein sequence ID" value="GAH24205.1"/>
    <property type="molecule type" value="Genomic_DNA"/>
</dbReference>
<protein>
    <submittedName>
        <fullName evidence="1">Uncharacterized protein</fullName>
    </submittedName>
</protein>
<comment type="caution">
    <text evidence="1">The sequence shown here is derived from an EMBL/GenBank/DDBJ whole genome shotgun (WGS) entry which is preliminary data.</text>
</comment>
<reference evidence="1" key="1">
    <citation type="journal article" date="2014" name="Front. Microbiol.">
        <title>High frequency of phylogenetically diverse reductive dehalogenase-homologous genes in deep subseafloor sedimentary metagenomes.</title>
        <authorList>
            <person name="Kawai M."/>
            <person name="Futagami T."/>
            <person name="Toyoda A."/>
            <person name="Takaki Y."/>
            <person name="Nishi S."/>
            <person name="Hori S."/>
            <person name="Arai W."/>
            <person name="Tsubouchi T."/>
            <person name="Morono Y."/>
            <person name="Uchiyama I."/>
            <person name="Ito T."/>
            <person name="Fujiyama A."/>
            <person name="Inagaki F."/>
            <person name="Takami H."/>
        </authorList>
    </citation>
    <scope>NUCLEOTIDE SEQUENCE</scope>
    <source>
        <strain evidence="1">Expedition CK06-06</strain>
    </source>
</reference>
<dbReference type="AlphaFoldDB" id="X1EV65"/>
<organism evidence="1">
    <name type="scientific">marine sediment metagenome</name>
    <dbReference type="NCBI Taxonomy" id="412755"/>
    <lineage>
        <taxon>unclassified sequences</taxon>
        <taxon>metagenomes</taxon>
        <taxon>ecological metagenomes</taxon>
    </lineage>
</organism>
<gene>
    <name evidence="1" type="ORF">S01H4_66512</name>
</gene>
<proteinExistence type="predicted"/>